<name>A0A4S2H278_9PROT</name>
<dbReference type="PANTHER" id="PTHR43124">
    <property type="entry name" value="PURINE EFFLUX PUMP PBUE"/>
    <property type="match status" value="1"/>
</dbReference>
<feature type="transmembrane region" description="Helical" evidence="6">
    <location>
        <begin position="134"/>
        <end position="156"/>
    </location>
</feature>
<dbReference type="SUPFAM" id="SSF103473">
    <property type="entry name" value="MFS general substrate transporter"/>
    <property type="match status" value="1"/>
</dbReference>
<feature type="transmembrane region" description="Helical" evidence="6">
    <location>
        <begin position="301"/>
        <end position="318"/>
    </location>
</feature>
<dbReference type="OrthoDB" id="7494101at2"/>
<evidence type="ECO:0000256" key="1">
    <source>
        <dbReference type="ARBA" id="ARBA00004651"/>
    </source>
</evidence>
<dbReference type="InterPro" id="IPR050189">
    <property type="entry name" value="MFS_Efflux_Transporters"/>
</dbReference>
<evidence type="ECO:0000256" key="4">
    <source>
        <dbReference type="ARBA" id="ARBA00022989"/>
    </source>
</evidence>
<feature type="transmembrane region" description="Helical" evidence="6">
    <location>
        <begin position="101"/>
        <end position="122"/>
    </location>
</feature>
<evidence type="ECO:0000259" key="7">
    <source>
        <dbReference type="PROSITE" id="PS50850"/>
    </source>
</evidence>
<dbReference type="InterPro" id="IPR001958">
    <property type="entry name" value="Tet-R_TetA/multi-R_MdtG-like"/>
</dbReference>
<evidence type="ECO:0000256" key="5">
    <source>
        <dbReference type="ARBA" id="ARBA00023136"/>
    </source>
</evidence>
<proteinExistence type="predicted"/>
<feature type="transmembrane region" description="Helical" evidence="6">
    <location>
        <begin position="162"/>
        <end position="183"/>
    </location>
</feature>
<gene>
    <name evidence="8" type="ORF">E5163_00315</name>
</gene>
<dbReference type="Gene3D" id="1.20.1720.10">
    <property type="entry name" value="Multidrug resistance protein D"/>
    <property type="match status" value="1"/>
</dbReference>
<dbReference type="Proteomes" id="UP000308054">
    <property type="component" value="Unassembled WGS sequence"/>
</dbReference>
<feature type="transmembrane region" description="Helical" evidence="6">
    <location>
        <begin position="76"/>
        <end position="95"/>
    </location>
</feature>
<keyword evidence="5 6" id="KW-0472">Membrane</keyword>
<comment type="caution">
    <text evidence="8">The sequence shown here is derived from an EMBL/GenBank/DDBJ whole genome shotgun (WGS) entry which is preliminary data.</text>
</comment>
<dbReference type="AlphaFoldDB" id="A0A4S2H278"/>
<keyword evidence="2" id="KW-1003">Cell membrane</keyword>
<feature type="transmembrane region" description="Helical" evidence="6">
    <location>
        <begin position="45"/>
        <end position="64"/>
    </location>
</feature>
<feature type="transmembrane region" description="Helical" evidence="6">
    <location>
        <begin position="366"/>
        <end position="384"/>
    </location>
</feature>
<dbReference type="PRINTS" id="PR01035">
    <property type="entry name" value="TCRTETA"/>
</dbReference>
<dbReference type="PROSITE" id="PS50850">
    <property type="entry name" value="MFS"/>
    <property type="match status" value="1"/>
</dbReference>
<feature type="transmembrane region" description="Helical" evidence="6">
    <location>
        <begin position="339"/>
        <end position="360"/>
    </location>
</feature>
<evidence type="ECO:0000256" key="3">
    <source>
        <dbReference type="ARBA" id="ARBA00022692"/>
    </source>
</evidence>
<dbReference type="InterPro" id="IPR011701">
    <property type="entry name" value="MFS"/>
</dbReference>
<comment type="subcellular location">
    <subcellularLocation>
        <location evidence="1">Cell membrane</location>
        <topology evidence="1">Multi-pass membrane protein</topology>
    </subcellularLocation>
</comment>
<dbReference type="PANTHER" id="PTHR43124:SF3">
    <property type="entry name" value="CHLORAMPHENICOL EFFLUX PUMP RV0191"/>
    <property type="match status" value="1"/>
</dbReference>
<reference evidence="8 9" key="1">
    <citation type="journal article" date="2017" name="Int. J. Syst. Evol. Microbiol.">
        <title>Marinicauda algicola sp. nov., isolated from a marine red alga Rhodosorus marinus.</title>
        <authorList>
            <person name="Jeong S.E."/>
            <person name="Jeon S.H."/>
            <person name="Chun B.H."/>
            <person name="Kim D.W."/>
            <person name="Jeon C.O."/>
        </authorList>
    </citation>
    <scope>NUCLEOTIDE SEQUENCE [LARGE SCALE GENOMIC DNA]</scope>
    <source>
        <strain evidence="8 9">JCM 31718</strain>
    </source>
</reference>
<sequence>MTTRSIALLAFTLLLMGTTLGLAGTDLVLPAVPSLPEALGGSPALAQLVLAAFVAGAGLGLVAFGELGARFDPRLLLIGSLAAYASISALCALAPTLELLVALRFLQGLTGAAAAVFAPGMIRQLFEERSAVRAIGLLASVESLVPALAPIAGVWLLHAFGWQGNFLTLAVLAGAVAIAVLVLKDRLPEPQARSLTGGYGRLLADPVYLRYALSHAATLGALLTFVFGAPAVITGPLEGRLADFVTMQVTGIAFFILGANLAGWLADRFGPETMILAGSALSALGALAILAYAVAGGGEPLVIVALFVPMNLGLGFRGPPGFYKAVVASRGDDARGAGLLLLIVLLVAAGGTAAAAPFITQGLAPLALAAAAVSGLSVVLLVALPRLETEMGGP</sequence>
<dbReference type="InterPro" id="IPR020846">
    <property type="entry name" value="MFS_dom"/>
</dbReference>
<protein>
    <submittedName>
        <fullName evidence="8">MFS transporter</fullName>
    </submittedName>
</protein>
<evidence type="ECO:0000256" key="6">
    <source>
        <dbReference type="SAM" id="Phobius"/>
    </source>
</evidence>
<dbReference type="GO" id="GO:0005886">
    <property type="term" value="C:plasma membrane"/>
    <property type="evidence" value="ECO:0007669"/>
    <property type="project" value="UniProtKB-SubCell"/>
</dbReference>
<dbReference type="InterPro" id="IPR036259">
    <property type="entry name" value="MFS_trans_sf"/>
</dbReference>
<accession>A0A4S2H278</accession>
<organism evidence="8 9">
    <name type="scientific">Marinicauda algicola</name>
    <dbReference type="NCBI Taxonomy" id="2029849"/>
    <lineage>
        <taxon>Bacteria</taxon>
        <taxon>Pseudomonadati</taxon>
        <taxon>Pseudomonadota</taxon>
        <taxon>Alphaproteobacteria</taxon>
        <taxon>Maricaulales</taxon>
        <taxon>Maricaulaceae</taxon>
        <taxon>Marinicauda</taxon>
    </lineage>
</organism>
<dbReference type="RefSeq" id="WP_135994125.1">
    <property type="nucleotide sequence ID" value="NZ_CP071057.1"/>
</dbReference>
<keyword evidence="3 6" id="KW-0812">Transmembrane</keyword>
<evidence type="ECO:0000256" key="2">
    <source>
        <dbReference type="ARBA" id="ARBA00022475"/>
    </source>
</evidence>
<dbReference type="EMBL" id="SRXW01000001">
    <property type="protein sequence ID" value="TGY89626.1"/>
    <property type="molecule type" value="Genomic_DNA"/>
</dbReference>
<feature type="transmembrane region" description="Helical" evidence="6">
    <location>
        <begin position="211"/>
        <end position="233"/>
    </location>
</feature>
<keyword evidence="9" id="KW-1185">Reference proteome</keyword>
<feature type="transmembrane region" description="Helical" evidence="6">
    <location>
        <begin position="273"/>
        <end position="295"/>
    </location>
</feature>
<dbReference type="GO" id="GO:0022857">
    <property type="term" value="F:transmembrane transporter activity"/>
    <property type="evidence" value="ECO:0007669"/>
    <property type="project" value="InterPro"/>
</dbReference>
<keyword evidence="4 6" id="KW-1133">Transmembrane helix</keyword>
<evidence type="ECO:0000313" key="8">
    <source>
        <dbReference type="EMBL" id="TGY89626.1"/>
    </source>
</evidence>
<feature type="domain" description="Major facilitator superfamily (MFS) profile" evidence="7">
    <location>
        <begin position="5"/>
        <end position="394"/>
    </location>
</feature>
<feature type="transmembrane region" description="Helical" evidence="6">
    <location>
        <begin position="245"/>
        <end position="266"/>
    </location>
</feature>
<evidence type="ECO:0000313" key="9">
    <source>
        <dbReference type="Proteomes" id="UP000308054"/>
    </source>
</evidence>
<dbReference type="Pfam" id="PF07690">
    <property type="entry name" value="MFS_1"/>
    <property type="match status" value="1"/>
</dbReference>